<feature type="compositionally biased region" description="Polar residues" evidence="1">
    <location>
        <begin position="523"/>
        <end position="533"/>
    </location>
</feature>
<feature type="compositionally biased region" description="Low complexity" evidence="1">
    <location>
        <begin position="163"/>
        <end position="174"/>
    </location>
</feature>
<feature type="region of interest" description="Disordered" evidence="1">
    <location>
        <begin position="876"/>
        <end position="938"/>
    </location>
</feature>
<dbReference type="PANTHER" id="PTHR42068">
    <property type="entry name" value="YALI0B18964P"/>
    <property type="match status" value="1"/>
</dbReference>
<feature type="compositionally biased region" description="Polar residues" evidence="1">
    <location>
        <begin position="147"/>
        <end position="159"/>
    </location>
</feature>
<name>A0A395I6Z2_ASPHC</name>
<protein>
    <submittedName>
        <fullName evidence="2">Uncharacterized protein</fullName>
    </submittedName>
</protein>
<dbReference type="EMBL" id="KZ824271">
    <property type="protein sequence ID" value="RAL15675.1"/>
    <property type="molecule type" value="Genomic_DNA"/>
</dbReference>
<feature type="region of interest" description="Disordered" evidence="1">
    <location>
        <begin position="446"/>
        <end position="479"/>
    </location>
</feature>
<feature type="compositionally biased region" description="Basic and acidic residues" evidence="1">
    <location>
        <begin position="446"/>
        <end position="458"/>
    </location>
</feature>
<feature type="compositionally biased region" description="Basic and acidic residues" evidence="1">
    <location>
        <begin position="229"/>
        <end position="251"/>
    </location>
</feature>
<sequence length="938" mass="101999">MPIKLPKGFARRKSSGNALEEVENPPQSSFRVFERPSADKKPSSDGNSMSKRLSEGHPLCSPPEDDDNNIFAVSENHSSRNLTYEGTSSARIHPPTRRSADGAPPAEPQSPHSRNLYDIPIPPISGALRAAGRTFSFGGRFSKVPATVTQSQASTSVPSRNRAMTASTTNTTTAPRLPETELQFEKMEDDFQNMFGNLEKRYYASHDSQERAVQLDSSVPPQKSGPEGWGRKDERASRPTPIDTDRSKEVEPSPYSWDSRHSEDGLLAAIDSPREQLGAQHASPDLGTGSLEERPKSLAFPHSVSYTAATTSHRSLEKPRTTVDKGLRRSMIYPSKRDSVPVQDEDAKLIMESFQSGTRDVQVPFASDQETTDSGAEVSLFQNEDTSTSAAHTERQEPPTLVGPAEHSNFDASIAAHAHLAAQYEKYQPESISSTNKIMTPSQFEHYRQQQELRRSKSDTSMSEKSSESEYEEDETEKNLEAERLRRKQEAHLSVYRQQMMKVTGQQTPAPVLQSDIDRASKSAPNLLQPGNLSGSGKSSDADDDEEIPLGILAAHGFPNRNRPPSRLTPSNSIPNLRASFQQPYISSPGSVAEQDAANRSSLPVFARNLPRDPYFGASLVNPSNRESLALGGGASVHGGPSPALPPGGLVGVIATEERARAMRRGSPNTQAMYDYQAGGVPGPAAHPGGIPRPYTMMNLNSASMTGTQPSVSATEQAQIQLSQQMTQMVQMQMQWMQQMIQIQGGQNVSQLPPQAGSLPGLPASINMRPSSMPSAAPAGHHGDQRTLSMLDPNATSRLNTPALPYTSGGLRPSTPGGQGYAPSIAPSERSNVGLASRYRPISTMQPEIGTSNFHPTKPSWNDENQKLSAVVPAGFSRPLSSHNNPSTHSKPSNGVAADDEDDDEGWTDMMKKREDKRNNWKMKKETSSYGDLLNAVH</sequence>
<dbReference type="STRING" id="1450537.A0A395I6Z2"/>
<feature type="region of interest" description="Disordered" evidence="1">
    <location>
        <begin position="358"/>
        <end position="406"/>
    </location>
</feature>
<dbReference type="GeneID" id="37195810"/>
<dbReference type="Proteomes" id="UP000248961">
    <property type="component" value="Unassembled WGS sequence"/>
</dbReference>
<dbReference type="RefSeq" id="XP_025554829.1">
    <property type="nucleotide sequence ID" value="XM_025691521.1"/>
</dbReference>
<feature type="region of interest" description="Disordered" evidence="1">
    <location>
        <begin position="207"/>
        <end position="261"/>
    </location>
</feature>
<reference evidence="2 3" key="1">
    <citation type="submission" date="2018-02" db="EMBL/GenBank/DDBJ databases">
        <title>The genomes of Aspergillus section Nigri reveals drivers in fungal speciation.</title>
        <authorList>
            <consortium name="DOE Joint Genome Institute"/>
            <person name="Vesth T.C."/>
            <person name="Nybo J."/>
            <person name="Theobald S."/>
            <person name="Brandl J."/>
            <person name="Frisvad J.C."/>
            <person name="Nielsen K.F."/>
            <person name="Lyhne E.K."/>
            <person name="Kogle M.E."/>
            <person name="Kuo A."/>
            <person name="Riley R."/>
            <person name="Clum A."/>
            <person name="Nolan M."/>
            <person name="Lipzen A."/>
            <person name="Salamov A."/>
            <person name="Henrissat B."/>
            <person name="Wiebenga A."/>
            <person name="De vries R.P."/>
            <person name="Grigoriev I.V."/>
            <person name="Mortensen U.H."/>
            <person name="Andersen M.R."/>
            <person name="Baker S.E."/>
        </authorList>
    </citation>
    <scope>NUCLEOTIDE SEQUENCE [LARGE SCALE GENOMIC DNA]</scope>
    <source>
        <strain evidence="2 3">CBS 101889</strain>
    </source>
</reference>
<dbReference type="OrthoDB" id="5396252at2759"/>
<feature type="compositionally biased region" description="Polar residues" evidence="1">
    <location>
        <begin position="879"/>
        <end position="893"/>
    </location>
</feature>
<organism evidence="2 3">
    <name type="scientific">Aspergillus homomorphus (strain CBS 101889)</name>
    <dbReference type="NCBI Taxonomy" id="1450537"/>
    <lineage>
        <taxon>Eukaryota</taxon>
        <taxon>Fungi</taxon>
        <taxon>Dikarya</taxon>
        <taxon>Ascomycota</taxon>
        <taxon>Pezizomycotina</taxon>
        <taxon>Eurotiomycetes</taxon>
        <taxon>Eurotiomycetidae</taxon>
        <taxon>Eurotiales</taxon>
        <taxon>Aspergillaceae</taxon>
        <taxon>Aspergillus</taxon>
        <taxon>Aspergillus subgen. Circumdati</taxon>
    </lineage>
</organism>
<feature type="compositionally biased region" description="Polar residues" evidence="1">
    <location>
        <begin position="75"/>
        <end position="90"/>
    </location>
</feature>
<feature type="compositionally biased region" description="Acidic residues" evidence="1">
    <location>
        <begin position="898"/>
        <end position="907"/>
    </location>
</feature>
<feature type="region of interest" description="Disordered" evidence="1">
    <location>
        <begin position="798"/>
        <end position="829"/>
    </location>
</feature>
<dbReference type="AlphaFoldDB" id="A0A395I6Z2"/>
<gene>
    <name evidence="2" type="ORF">BO97DRAFT_338464</name>
</gene>
<evidence type="ECO:0000313" key="2">
    <source>
        <dbReference type="EMBL" id="RAL15675.1"/>
    </source>
</evidence>
<proteinExistence type="predicted"/>
<feature type="compositionally biased region" description="Basic and acidic residues" evidence="1">
    <location>
        <begin position="910"/>
        <end position="927"/>
    </location>
</feature>
<feature type="compositionally biased region" description="Polar residues" evidence="1">
    <location>
        <begin position="368"/>
        <end position="391"/>
    </location>
</feature>
<dbReference type="VEuPathDB" id="FungiDB:BO97DRAFT_338464"/>
<feature type="region of interest" description="Disordered" evidence="1">
    <location>
        <begin position="1"/>
        <end position="120"/>
    </location>
</feature>
<dbReference type="PANTHER" id="PTHR42068:SF1">
    <property type="entry name" value="YALI0B18964P"/>
    <property type="match status" value="1"/>
</dbReference>
<feature type="region of interest" description="Disordered" evidence="1">
    <location>
        <begin position="522"/>
        <end position="576"/>
    </location>
</feature>
<keyword evidence="3" id="KW-1185">Reference proteome</keyword>
<evidence type="ECO:0000256" key="1">
    <source>
        <dbReference type="SAM" id="MobiDB-lite"/>
    </source>
</evidence>
<feature type="compositionally biased region" description="Basic and acidic residues" evidence="1">
    <location>
        <begin position="32"/>
        <end position="43"/>
    </location>
</feature>
<feature type="region of interest" description="Disordered" evidence="1">
    <location>
        <begin position="145"/>
        <end position="175"/>
    </location>
</feature>
<accession>A0A395I6Z2</accession>
<evidence type="ECO:0000313" key="3">
    <source>
        <dbReference type="Proteomes" id="UP000248961"/>
    </source>
</evidence>